<dbReference type="GO" id="GO:0005886">
    <property type="term" value="C:plasma membrane"/>
    <property type="evidence" value="ECO:0007669"/>
    <property type="project" value="UniProtKB-SubCell"/>
</dbReference>
<dbReference type="PROSITE" id="PS50928">
    <property type="entry name" value="ABC_TM1"/>
    <property type="match status" value="1"/>
</dbReference>
<evidence type="ECO:0000256" key="6">
    <source>
        <dbReference type="ARBA" id="ARBA00023136"/>
    </source>
</evidence>
<feature type="transmembrane region" description="Helical" evidence="7">
    <location>
        <begin position="100"/>
        <end position="124"/>
    </location>
</feature>
<dbReference type="GO" id="GO:0055085">
    <property type="term" value="P:transmembrane transport"/>
    <property type="evidence" value="ECO:0007669"/>
    <property type="project" value="InterPro"/>
</dbReference>
<feature type="non-terminal residue" evidence="9">
    <location>
        <position position="1"/>
    </location>
</feature>
<evidence type="ECO:0000256" key="1">
    <source>
        <dbReference type="ARBA" id="ARBA00004651"/>
    </source>
</evidence>
<evidence type="ECO:0000256" key="4">
    <source>
        <dbReference type="ARBA" id="ARBA00022692"/>
    </source>
</evidence>
<feature type="domain" description="ABC transmembrane type-1" evidence="8">
    <location>
        <begin position="100"/>
        <end position="315"/>
    </location>
</feature>
<dbReference type="AlphaFoldDB" id="A0A381U5J9"/>
<dbReference type="PANTHER" id="PTHR43163:SF9">
    <property type="entry name" value="ABC TRANSPORTER PERMEASE PROTEIN"/>
    <property type="match status" value="1"/>
</dbReference>
<keyword evidence="5 7" id="KW-1133">Transmembrane helix</keyword>
<dbReference type="EMBL" id="UINC01005764">
    <property type="protein sequence ID" value="SVA23399.1"/>
    <property type="molecule type" value="Genomic_DNA"/>
</dbReference>
<evidence type="ECO:0000313" key="9">
    <source>
        <dbReference type="EMBL" id="SVA23399.1"/>
    </source>
</evidence>
<feature type="transmembrane region" description="Helical" evidence="7">
    <location>
        <begin position="246"/>
        <end position="272"/>
    </location>
</feature>
<feature type="transmembrane region" description="Helical" evidence="7">
    <location>
        <begin position="136"/>
        <end position="162"/>
    </location>
</feature>
<name>A0A381U5J9_9ZZZZ</name>
<evidence type="ECO:0000256" key="5">
    <source>
        <dbReference type="ARBA" id="ARBA00022989"/>
    </source>
</evidence>
<proteinExistence type="predicted"/>
<evidence type="ECO:0000256" key="7">
    <source>
        <dbReference type="SAM" id="Phobius"/>
    </source>
</evidence>
<reference evidence="9" key="1">
    <citation type="submission" date="2018-05" db="EMBL/GenBank/DDBJ databases">
        <authorList>
            <person name="Lanie J.A."/>
            <person name="Ng W.-L."/>
            <person name="Kazmierczak K.M."/>
            <person name="Andrzejewski T.M."/>
            <person name="Davidsen T.M."/>
            <person name="Wayne K.J."/>
            <person name="Tettelin H."/>
            <person name="Glass J.I."/>
            <person name="Rusch D."/>
            <person name="Podicherti R."/>
            <person name="Tsui H.-C.T."/>
            <person name="Winkler M.E."/>
        </authorList>
    </citation>
    <scope>NUCLEOTIDE SEQUENCE</scope>
</reference>
<keyword evidence="3" id="KW-1003">Cell membrane</keyword>
<dbReference type="InterPro" id="IPR045621">
    <property type="entry name" value="BPD_transp_1_N"/>
</dbReference>
<accession>A0A381U5J9</accession>
<dbReference type="Pfam" id="PF00528">
    <property type="entry name" value="BPD_transp_1"/>
    <property type="match status" value="1"/>
</dbReference>
<organism evidence="9">
    <name type="scientific">marine metagenome</name>
    <dbReference type="NCBI Taxonomy" id="408172"/>
    <lineage>
        <taxon>unclassified sequences</taxon>
        <taxon>metagenomes</taxon>
        <taxon>ecological metagenomes</taxon>
    </lineage>
</organism>
<keyword evidence="2" id="KW-0813">Transport</keyword>
<dbReference type="SUPFAM" id="SSF161098">
    <property type="entry name" value="MetI-like"/>
    <property type="match status" value="1"/>
</dbReference>
<dbReference type="InterPro" id="IPR000515">
    <property type="entry name" value="MetI-like"/>
</dbReference>
<feature type="transmembrane region" description="Helical" evidence="7">
    <location>
        <begin position="292"/>
        <end position="318"/>
    </location>
</feature>
<dbReference type="Pfam" id="PF19300">
    <property type="entry name" value="BPD_transp_1_N"/>
    <property type="match status" value="1"/>
</dbReference>
<evidence type="ECO:0000256" key="2">
    <source>
        <dbReference type="ARBA" id="ARBA00022448"/>
    </source>
</evidence>
<feature type="transmembrane region" description="Helical" evidence="7">
    <location>
        <begin position="12"/>
        <end position="33"/>
    </location>
</feature>
<dbReference type="CDD" id="cd06261">
    <property type="entry name" value="TM_PBP2"/>
    <property type="match status" value="1"/>
</dbReference>
<keyword evidence="6 7" id="KW-0472">Membrane</keyword>
<sequence length="328" mass="35695">VLALARGIGLRLIQAFGLLIAVIVLNFILIQIAPGDAALVLAGEQGSGTPEQLAKIRADYGLDRPLLIQLLSYIGNVLQLDLGQSFYFMRPVLDLIQEKLFATVLLAGTALTFALTVGVVLGVFTARRPESLASSGVTIMSVVAYALPVFWTAIMFLIVFVAKLDLFPIGGIEDPRYEGGFFGELLDIGEHLILPAFTLGLIYLAYYSRLARASMLEVLESDYIRTARAKGVGERSVVYRHALRNALIPVVTILGLQLGGLFSGALLVETVFNWPGLGRLAFESVLRRDYPLLLGLLITTTVIVIVANLLTDLVYRVIDPRIRIGGKR</sequence>
<protein>
    <recommendedName>
        <fullName evidence="8">ABC transmembrane type-1 domain-containing protein</fullName>
    </recommendedName>
</protein>
<dbReference type="InterPro" id="IPR035906">
    <property type="entry name" value="MetI-like_sf"/>
</dbReference>
<feature type="transmembrane region" description="Helical" evidence="7">
    <location>
        <begin position="188"/>
        <end position="206"/>
    </location>
</feature>
<evidence type="ECO:0000259" key="8">
    <source>
        <dbReference type="PROSITE" id="PS50928"/>
    </source>
</evidence>
<keyword evidence="4 7" id="KW-0812">Transmembrane</keyword>
<dbReference type="Gene3D" id="1.10.3720.10">
    <property type="entry name" value="MetI-like"/>
    <property type="match status" value="1"/>
</dbReference>
<evidence type="ECO:0000256" key="3">
    <source>
        <dbReference type="ARBA" id="ARBA00022475"/>
    </source>
</evidence>
<gene>
    <name evidence="9" type="ORF">METZ01_LOCUS76253</name>
</gene>
<comment type="subcellular location">
    <subcellularLocation>
        <location evidence="1">Cell membrane</location>
        <topology evidence="1">Multi-pass membrane protein</topology>
    </subcellularLocation>
</comment>
<dbReference type="PANTHER" id="PTHR43163">
    <property type="entry name" value="DIPEPTIDE TRANSPORT SYSTEM PERMEASE PROTEIN DPPB-RELATED"/>
    <property type="match status" value="1"/>
</dbReference>